<dbReference type="KEGG" id="hro:HELRODRAFT_179307"/>
<protein>
    <submittedName>
        <fullName evidence="1 2">Uncharacterized protein</fullName>
    </submittedName>
</protein>
<dbReference type="EnsemblMetazoa" id="HelroT179307">
    <property type="protein sequence ID" value="HelroP179307"/>
    <property type="gene ID" value="HelroG179307"/>
</dbReference>
<dbReference type="CTD" id="20207236"/>
<gene>
    <name evidence="2" type="primary">20207236</name>
    <name evidence="1" type="ORF">HELRODRAFT_179307</name>
</gene>
<dbReference type="EMBL" id="AMQM01006804">
    <property type="status" value="NOT_ANNOTATED_CDS"/>
    <property type="molecule type" value="Genomic_DNA"/>
</dbReference>
<dbReference type="InParanoid" id="T1FEI7"/>
<proteinExistence type="predicted"/>
<accession>T1FEI7</accession>
<dbReference type="EMBL" id="KB097519">
    <property type="protein sequence ID" value="ESN95532.1"/>
    <property type="molecule type" value="Genomic_DNA"/>
</dbReference>
<evidence type="ECO:0000313" key="3">
    <source>
        <dbReference type="Proteomes" id="UP000015101"/>
    </source>
</evidence>
<evidence type="ECO:0000313" key="1">
    <source>
        <dbReference type="EMBL" id="ESN95532.1"/>
    </source>
</evidence>
<dbReference type="HOGENOM" id="CLU_2006382_0_0_1"/>
<name>T1FEI7_HELRO</name>
<organism evidence="2 3">
    <name type="scientific">Helobdella robusta</name>
    <name type="common">Californian leech</name>
    <dbReference type="NCBI Taxonomy" id="6412"/>
    <lineage>
        <taxon>Eukaryota</taxon>
        <taxon>Metazoa</taxon>
        <taxon>Spiralia</taxon>
        <taxon>Lophotrochozoa</taxon>
        <taxon>Annelida</taxon>
        <taxon>Clitellata</taxon>
        <taxon>Hirudinea</taxon>
        <taxon>Rhynchobdellida</taxon>
        <taxon>Glossiphoniidae</taxon>
        <taxon>Helobdella</taxon>
    </lineage>
</organism>
<dbReference type="RefSeq" id="XP_009026398.1">
    <property type="nucleotide sequence ID" value="XM_009028150.1"/>
</dbReference>
<evidence type="ECO:0000313" key="2">
    <source>
        <dbReference type="EnsemblMetazoa" id="HelroP179307"/>
    </source>
</evidence>
<sequence>MAAFFSNESNNKDIRPYLRQSLIGDSDFIITLGKSLKDVDWERGKILTNNMTTLVCLAALLLAMNCASSLEKENVHLVRSRANIDPSVALALQKGLKQLDKYIEKMAIYSVFNNQRRSYVKFTL</sequence>
<dbReference type="Proteomes" id="UP000015101">
    <property type="component" value="Unassembled WGS sequence"/>
</dbReference>
<reference evidence="3" key="1">
    <citation type="submission" date="2012-12" db="EMBL/GenBank/DDBJ databases">
        <authorList>
            <person name="Hellsten U."/>
            <person name="Grimwood J."/>
            <person name="Chapman J.A."/>
            <person name="Shapiro H."/>
            <person name="Aerts A."/>
            <person name="Otillar R.P."/>
            <person name="Terry A.Y."/>
            <person name="Boore J.L."/>
            <person name="Simakov O."/>
            <person name="Marletaz F."/>
            <person name="Cho S.-J."/>
            <person name="Edsinger-Gonzales E."/>
            <person name="Havlak P."/>
            <person name="Kuo D.-H."/>
            <person name="Larsson T."/>
            <person name="Lv J."/>
            <person name="Arendt D."/>
            <person name="Savage R."/>
            <person name="Osoegawa K."/>
            <person name="de Jong P."/>
            <person name="Lindberg D.R."/>
            <person name="Seaver E.C."/>
            <person name="Weisblat D.A."/>
            <person name="Putnam N.H."/>
            <person name="Grigoriev I.V."/>
            <person name="Rokhsar D.S."/>
        </authorList>
    </citation>
    <scope>NUCLEOTIDE SEQUENCE</scope>
</reference>
<reference evidence="2" key="3">
    <citation type="submission" date="2015-06" db="UniProtKB">
        <authorList>
            <consortium name="EnsemblMetazoa"/>
        </authorList>
    </citation>
    <scope>IDENTIFICATION</scope>
</reference>
<dbReference type="AlphaFoldDB" id="T1FEI7"/>
<reference evidence="1 3" key="2">
    <citation type="journal article" date="2013" name="Nature">
        <title>Insights into bilaterian evolution from three spiralian genomes.</title>
        <authorList>
            <person name="Simakov O."/>
            <person name="Marletaz F."/>
            <person name="Cho S.J."/>
            <person name="Edsinger-Gonzales E."/>
            <person name="Havlak P."/>
            <person name="Hellsten U."/>
            <person name="Kuo D.H."/>
            <person name="Larsson T."/>
            <person name="Lv J."/>
            <person name="Arendt D."/>
            <person name="Savage R."/>
            <person name="Osoegawa K."/>
            <person name="de Jong P."/>
            <person name="Grimwood J."/>
            <person name="Chapman J.A."/>
            <person name="Shapiro H."/>
            <person name="Aerts A."/>
            <person name="Otillar R.P."/>
            <person name="Terry A.Y."/>
            <person name="Boore J.L."/>
            <person name="Grigoriev I.V."/>
            <person name="Lindberg D.R."/>
            <person name="Seaver E.C."/>
            <person name="Weisblat D.A."/>
            <person name="Putnam N.H."/>
            <person name="Rokhsar D.S."/>
        </authorList>
    </citation>
    <scope>NUCLEOTIDE SEQUENCE</scope>
</reference>
<keyword evidence="3" id="KW-1185">Reference proteome</keyword>
<dbReference type="GeneID" id="20207236"/>